<name>A0A9P6IW54_MORAP</name>
<dbReference type="EMBL" id="JAAAHY010001290">
    <property type="protein sequence ID" value="KAF9950547.1"/>
    <property type="molecule type" value="Genomic_DNA"/>
</dbReference>
<dbReference type="AlphaFoldDB" id="A0A9P6IW54"/>
<protein>
    <submittedName>
        <fullName evidence="3">Uncharacterized protein</fullName>
    </submittedName>
</protein>
<keyword evidence="1" id="KW-0175">Coiled coil</keyword>
<proteinExistence type="predicted"/>
<feature type="region of interest" description="Disordered" evidence="2">
    <location>
        <begin position="413"/>
        <end position="434"/>
    </location>
</feature>
<dbReference type="Proteomes" id="UP000738359">
    <property type="component" value="Unassembled WGS sequence"/>
</dbReference>
<evidence type="ECO:0000313" key="4">
    <source>
        <dbReference type="Proteomes" id="UP000738359"/>
    </source>
</evidence>
<keyword evidence="4" id="KW-1185">Reference proteome</keyword>
<dbReference type="OrthoDB" id="2436049at2759"/>
<reference evidence="3" key="1">
    <citation type="journal article" date="2020" name="Fungal Divers.">
        <title>Resolving the Mortierellaceae phylogeny through synthesis of multi-gene phylogenetics and phylogenomics.</title>
        <authorList>
            <person name="Vandepol N."/>
            <person name="Liber J."/>
            <person name="Desiro A."/>
            <person name="Na H."/>
            <person name="Kennedy M."/>
            <person name="Barry K."/>
            <person name="Grigoriev I.V."/>
            <person name="Miller A.N."/>
            <person name="O'Donnell K."/>
            <person name="Stajich J.E."/>
            <person name="Bonito G."/>
        </authorList>
    </citation>
    <scope>NUCLEOTIDE SEQUENCE</scope>
    <source>
        <strain evidence="3">CK1249</strain>
    </source>
</reference>
<feature type="coiled-coil region" evidence="1">
    <location>
        <begin position="240"/>
        <end position="274"/>
    </location>
</feature>
<evidence type="ECO:0000256" key="1">
    <source>
        <dbReference type="SAM" id="Coils"/>
    </source>
</evidence>
<feature type="compositionally biased region" description="Gly residues" evidence="2">
    <location>
        <begin position="413"/>
        <end position="430"/>
    </location>
</feature>
<evidence type="ECO:0000256" key="2">
    <source>
        <dbReference type="SAM" id="MobiDB-lite"/>
    </source>
</evidence>
<feature type="region of interest" description="Disordered" evidence="2">
    <location>
        <begin position="51"/>
        <end position="72"/>
    </location>
</feature>
<sequence>MNLYRPGDGIKPHVDLARYEWEHGIKEALEDVVNGEQIRRKIRENHAIGVEEAQYDHAQGGASDETPIRNPSDHIQENVTEHYDDKIDAGRSQEDLETQQDVPSTAEQAADVFTRPADILPQVDLSGELQAIKSRLERLNHEGNPNSETERGALLELGKLTETLLMSRVGLSEKLRQHILLHINDSRRLNLQTEIMQVATDSRPVEQQWIALKEIYHRDFVVAAAKAAAAAKAKAVAEQKAQTEHDIELLRGQVAVLQKQLDAIRARRKQMHADAEEQRRIMRRLFFIPNVLAEGELEQPVILGGGFRGGGGGGGGTLQCPSAGFFCEATLLQYSRMLASAPQLLRGGGGGGAPSSRYYVCASRDARPVPIAMCPQGGCQKDYCIGGGPARVPSTLTGGDGLYCGKTITEGLRGPGGGSGSTRGGGGGGPDRPRPDEYNWNNLYYFVGSQGVNLGKCPNRCVSAAPGVADYCI</sequence>
<evidence type="ECO:0000313" key="3">
    <source>
        <dbReference type="EMBL" id="KAF9950547.1"/>
    </source>
</evidence>
<gene>
    <name evidence="3" type="ORF">BGZ70_001319</name>
</gene>
<accession>A0A9P6IW54</accession>
<comment type="caution">
    <text evidence="3">The sequence shown here is derived from an EMBL/GenBank/DDBJ whole genome shotgun (WGS) entry which is preliminary data.</text>
</comment>
<organism evidence="3 4">
    <name type="scientific">Mortierella alpina</name>
    <name type="common">Oleaginous fungus</name>
    <name type="synonym">Mortierella renispora</name>
    <dbReference type="NCBI Taxonomy" id="64518"/>
    <lineage>
        <taxon>Eukaryota</taxon>
        <taxon>Fungi</taxon>
        <taxon>Fungi incertae sedis</taxon>
        <taxon>Mucoromycota</taxon>
        <taxon>Mortierellomycotina</taxon>
        <taxon>Mortierellomycetes</taxon>
        <taxon>Mortierellales</taxon>
        <taxon>Mortierellaceae</taxon>
        <taxon>Mortierella</taxon>
    </lineage>
</organism>